<dbReference type="InterPro" id="IPR010684">
    <property type="entry name" value="RNA_pol_II_trans_fac_SIII_A"/>
</dbReference>
<comment type="caution">
    <text evidence="2">The sequence shown here is derived from an EMBL/GenBank/DDBJ whole genome shotgun (WGS) entry which is preliminary data.</text>
</comment>
<sequence>MHLPVPASARSRAATRNTPNADPNPNSHPSSPPGPSRGPNLVNRADGAAESPVNSDSVGSVPTKSNCFKKTMATAVAVREASPEVDAAETESSFGENHLDLDTSRKVPSLVELCRDTAIANLRFMGDVGDTELHLLKDILPRCNIKELTHIEYSSEGRDLSPVTDDLWKRFYVQYFGEKNANTVINRMKQNKLAKEKELDEGNNGIYNSKVVLKIHSQKRREAMGKHPKTKQYPSK</sequence>
<name>A0A4S8ITE7_MUSBA</name>
<dbReference type="PANTHER" id="PTHR47543">
    <property type="entry name" value="OS08G0169600 PROTEIN"/>
    <property type="match status" value="1"/>
</dbReference>
<dbReference type="AlphaFoldDB" id="A0A4S8ITE7"/>
<dbReference type="GO" id="GO:0070449">
    <property type="term" value="C:elongin complex"/>
    <property type="evidence" value="ECO:0007669"/>
    <property type="project" value="InterPro"/>
</dbReference>
<dbReference type="Gene3D" id="6.10.250.3180">
    <property type="match status" value="1"/>
</dbReference>
<dbReference type="Pfam" id="PF06881">
    <property type="entry name" value="Elongin_A"/>
    <property type="match status" value="1"/>
</dbReference>
<proteinExistence type="predicted"/>
<reference evidence="2 3" key="1">
    <citation type="journal article" date="2019" name="Nat. Plants">
        <title>Genome sequencing of Musa balbisiana reveals subgenome evolution and function divergence in polyploid bananas.</title>
        <authorList>
            <person name="Yao X."/>
        </authorList>
    </citation>
    <scope>NUCLEOTIDE SEQUENCE [LARGE SCALE GENOMIC DNA]</scope>
    <source>
        <strain evidence="3">cv. DH-PKW</strain>
        <tissue evidence="2">Leaves</tissue>
    </source>
</reference>
<evidence type="ECO:0000313" key="3">
    <source>
        <dbReference type="Proteomes" id="UP000317650"/>
    </source>
</evidence>
<dbReference type="Proteomes" id="UP000317650">
    <property type="component" value="Chromosome 6"/>
</dbReference>
<dbReference type="STRING" id="52838.A0A4S8ITE7"/>
<feature type="compositionally biased region" description="Low complexity" evidence="1">
    <location>
        <begin position="1"/>
        <end position="29"/>
    </location>
</feature>
<keyword evidence="3" id="KW-1185">Reference proteome</keyword>
<evidence type="ECO:0000313" key="2">
    <source>
        <dbReference type="EMBL" id="THU52028.1"/>
    </source>
</evidence>
<dbReference type="EMBL" id="PYDT01000009">
    <property type="protein sequence ID" value="THU52028.1"/>
    <property type="molecule type" value="Genomic_DNA"/>
</dbReference>
<dbReference type="PANTHER" id="PTHR47543:SF2">
    <property type="entry name" value="RNA POLYMERASE II TRANSCRIPTION FACTOR SIII SUBUNIT A"/>
    <property type="match status" value="1"/>
</dbReference>
<evidence type="ECO:0008006" key="4">
    <source>
        <dbReference type="Google" id="ProtNLM"/>
    </source>
</evidence>
<protein>
    <recommendedName>
        <fullName evidence="4">Elongin-A</fullName>
    </recommendedName>
</protein>
<dbReference type="GO" id="GO:0006368">
    <property type="term" value="P:transcription elongation by RNA polymerase II"/>
    <property type="evidence" value="ECO:0007669"/>
    <property type="project" value="InterPro"/>
</dbReference>
<organism evidence="2 3">
    <name type="scientific">Musa balbisiana</name>
    <name type="common">Banana</name>
    <dbReference type="NCBI Taxonomy" id="52838"/>
    <lineage>
        <taxon>Eukaryota</taxon>
        <taxon>Viridiplantae</taxon>
        <taxon>Streptophyta</taxon>
        <taxon>Embryophyta</taxon>
        <taxon>Tracheophyta</taxon>
        <taxon>Spermatophyta</taxon>
        <taxon>Magnoliopsida</taxon>
        <taxon>Liliopsida</taxon>
        <taxon>Zingiberales</taxon>
        <taxon>Musaceae</taxon>
        <taxon>Musa</taxon>
    </lineage>
</organism>
<evidence type="ECO:0000256" key="1">
    <source>
        <dbReference type="SAM" id="MobiDB-lite"/>
    </source>
</evidence>
<feature type="compositionally biased region" description="Polar residues" evidence="1">
    <location>
        <begin position="52"/>
        <end position="65"/>
    </location>
</feature>
<feature type="region of interest" description="Disordered" evidence="1">
    <location>
        <begin position="1"/>
        <end position="65"/>
    </location>
</feature>
<gene>
    <name evidence="2" type="ORF">C4D60_Mb06t37280</name>
</gene>
<accession>A0A4S8ITE7</accession>